<dbReference type="InterPro" id="IPR036396">
    <property type="entry name" value="Cyt_P450_sf"/>
</dbReference>
<dbReference type="GO" id="GO:0005506">
    <property type="term" value="F:iron ion binding"/>
    <property type="evidence" value="ECO:0007669"/>
    <property type="project" value="InterPro"/>
</dbReference>
<keyword evidence="3 7" id="KW-0479">Metal-binding</keyword>
<reference evidence="9 10" key="1">
    <citation type="submission" date="2024-02" db="EMBL/GenBank/DDBJ databases">
        <title>Chromosome-scale genome assembly of the rough periwinkle Littorina saxatilis.</title>
        <authorList>
            <person name="De Jode A."/>
            <person name="Faria R."/>
            <person name="Formenti G."/>
            <person name="Sims Y."/>
            <person name="Smith T.P."/>
            <person name="Tracey A."/>
            <person name="Wood J.M.D."/>
            <person name="Zagrodzka Z.B."/>
            <person name="Johannesson K."/>
            <person name="Butlin R.K."/>
            <person name="Leder E.H."/>
        </authorList>
    </citation>
    <scope>NUCLEOTIDE SEQUENCE [LARGE SCALE GENOMIC DNA]</scope>
    <source>
        <strain evidence="9">Snail1</strain>
        <tissue evidence="9">Muscle</tissue>
    </source>
</reference>
<dbReference type="GO" id="GO:0020037">
    <property type="term" value="F:heme binding"/>
    <property type="evidence" value="ECO:0007669"/>
    <property type="project" value="InterPro"/>
</dbReference>
<protein>
    <recommendedName>
        <fullName evidence="11">Cytochrome P450</fullName>
    </recommendedName>
</protein>
<keyword evidence="4 8" id="KW-0560">Oxidoreductase</keyword>
<evidence type="ECO:0000256" key="4">
    <source>
        <dbReference type="ARBA" id="ARBA00023002"/>
    </source>
</evidence>
<sequence>MVIVNQWAILHDPDKWDQPEEFRPERFLDDQGNLKRIDCWTPFSAGRRACLGETVAKPKLLLIVACLLKRFTISLPEGVVYDPEYNVAAGMGFHSPKPYTIVVHKR</sequence>
<dbReference type="GO" id="GO:0004508">
    <property type="term" value="F:steroid 17-alpha-monooxygenase activity"/>
    <property type="evidence" value="ECO:0007669"/>
    <property type="project" value="TreeGrafter"/>
</dbReference>
<evidence type="ECO:0000256" key="6">
    <source>
        <dbReference type="ARBA" id="ARBA00023033"/>
    </source>
</evidence>
<evidence type="ECO:0000313" key="9">
    <source>
        <dbReference type="EMBL" id="KAK7093944.1"/>
    </source>
</evidence>
<comment type="caution">
    <text evidence="9">The sequence shown here is derived from an EMBL/GenBank/DDBJ whole genome shotgun (WGS) entry which is preliminary data.</text>
</comment>
<comment type="similarity">
    <text evidence="1 8">Belongs to the cytochrome P450 family.</text>
</comment>
<dbReference type="EMBL" id="JBAMIC010000019">
    <property type="protein sequence ID" value="KAK7093944.1"/>
    <property type="molecule type" value="Genomic_DNA"/>
</dbReference>
<name>A0AAN9AVU1_9CAEN</name>
<feature type="binding site" description="axial binding residue" evidence="7">
    <location>
        <position position="50"/>
    </location>
    <ligand>
        <name>heme</name>
        <dbReference type="ChEBI" id="CHEBI:30413"/>
    </ligand>
    <ligandPart>
        <name>Fe</name>
        <dbReference type="ChEBI" id="CHEBI:18248"/>
    </ligandPart>
</feature>
<evidence type="ECO:0000256" key="7">
    <source>
        <dbReference type="PIRSR" id="PIRSR602401-1"/>
    </source>
</evidence>
<evidence type="ECO:0000256" key="3">
    <source>
        <dbReference type="ARBA" id="ARBA00022723"/>
    </source>
</evidence>
<accession>A0AAN9AVU1</accession>
<evidence type="ECO:0000313" key="10">
    <source>
        <dbReference type="Proteomes" id="UP001374579"/>
    </source>
</evidence>
<dbReference type="PROSITE" id="PS00086">
    <property type="entry name" value="CYTOCHROME_P450"/>
    <property type="match status" value="1"/>
</dbReference>
<comment type="cofactor">
    <cofactor evidence="7">
        <name>heme</name>
        <dbReference type="ChEBI" id="CHEBI:30413"/>
    </cofactor>
</comment>
<organism evidence="9 10">
    <name type="scientific">Littorina saxatilis</name>
    <dbReference type="NCBI Taxonomy" id="31220"/>
    <lineage>
        <taxon>Eukaryota</taxon>
        <taxon>Metazoa</taxon>
        <taxon>Spiralia</taxon>
        <taxon>Lophotrochozoa</taxon>
        <taxon>Mollusca</taxon>
        <taxon>Gastropoda</taxon>
        <taxon>Caenogastropoda</taxon>
        <taxon>Littorinimorpha</taxon>
        <taxon>Littorinoidea</taxon>
        <taxon>Littorinidae</taxon>
        <taxon>Littorina</taxon>
    </lineage>
</organism>
<evidence type="ECO:0008006" key="11">
    <source>
        <dbReference type="Google" id="ProtNLM"/>
    </source>
</evidence>
<evidence type="ECO:0000256" key="2">
    <source>
        <dbReference type="ARBA" id="ARBA00022617"/>
    </source>
</evidence>
<evidence type="ECO:0000256" key="5">
    <source>
        <dbReference type="ARBA" id="ARBA00023004"/>
    </source>
</evidence>
<dbReference type="InterPro" id="IPR017972">
    <property type="entry name" value="Cyt_P450_CS"/>
</dbReference>
<gene>
    <name evidence="9" type="ORF">V1264_007623</name>
</gene>
<dbReference type="AlphaFoldDB" id="A0AAN9AVU1"/>
<dbReference type="SUPFAM" id="SSF48264">
    <property type="entry name" value="Cytochrome P450"/>
    <property type="match status" value="1"/>
</dbReference>
<dbReference type="Pfam" id="PF00067">
    <property type="entry name" value="p450"/>
    <property type="match status" value="1"/>
</dbReference>
<dbReference type="GO" id="GO:0042446">
    <property type="term" value="P:hormone biosynthetic process"/>
    <property type="evidence" value="ECO:0007669"/>
    <property type="project" value="TreeGrafter"/>
</dbReference>
<dbReference type="Gene3D" id="1.10.630.10">
    <property type="entry name" value="Cytochrome P450"/>
    <property type="match status" value="1"/>
</dbReference>
<keyword evidence="2 7" id="KW-0349">Heme</keyword>
<keyword evidence="10" id="KW-1185">Reference proteome</keyword>
<dbReference type="PANTHER" id="PTHR24289:SF1">
    <property type="entry name" value="STEROID 17-ALPHA-HYDROXYLASE_17,20 LYASE"/>
    <property type="match status" value="1"/>
</dbReference>
<dbReference type="PANTHER" id="PTHR24289">
    <property type="entry name" value="STEROID 17-ALPHA-HYDROXYLASE/17,20 LYASE"/>
    <property type="match status" value="1"/>
</dbReference>
<proteinExistence type="inferred from homology"/>
<dbReference type="InterPro" id="IPR002401">
    <property type="entry name" value="Cyt_P450_E_grp-I"/>
</dbReference>
<dbReference type="PRINTS" id="PR00463">
    <property type="entry name" value="EP450I"/>
</dbReference>
<keyword evidence="6 8" id="KW-0503">Monooxygenase</keyword>
<evidence type="ECO:0000256" key="8">
    <source>
        <dbReference type="RuleBase" id="RU000461"/>
    </source>
</evidence>
<dbReference type="Proteomes" id="UP001374579">
    <property type="component" value="Unassembled WGS sequence"/>
</dbReference>
<dbReference type="InterPro" id="IPR001128">
    <property type="entry name" value="Cyt_P450"/>
</dbReference>
<evidence type="ECO:0000256" key="1">
    <source>
        <dbReference type="ARBA" id="ARBA00010617"/>
    </source>
</evidence>
<keyword evidence="5 7" id="KW-0408">Iron</keyword>
<dbReference type="GO" id="GO:0042448">
    <property type="term" value="P:progesterone metabolic process"/>
    <property type="evidence" value="ECO:0007669"/>
    <property type="project" value="TreeGrafter"/>
</dbReference>